<sequence length="321" mass="36904">MLSRNAERTYWLGRYVERTEDTARLLNAFTHVMMDIPSSGKLGWDVLLKIMASEELFYESYDKATESNVIKFLLCDEENPSSIRSAVKAARENARTLRDRLPAEAWEMLNDLNLFLKKGAEEALHQRNRFQFLKDTVSKCQRFNGMVRTTLSRTQVYEFLILGACIERADMTTRLLDVAAGVLLSRADNLRTFDNHIWLEILKAHNAVMMYRMVNGPMISPKPVLSFLIGEDEFPRSIKHCLDSTKSLAENLPRNETFIKNIDALISNLDSYKQHGKVQLEDLSEFFDETQQGINELHQIIATTWFLSAVAPEQTQTQTEV</sequence>
<dbReference type="InterPro" id="IPR051680">
    <property type="entry name" value="ATP-dep_Glu-Cys_Ligase-2"/>
</dbReference>
<reference evidence="2 3" key="1">
    <citation type="submission" date="2018-05" db="EMBL/GenBank/DDBJ databases">
        <title>Leucothrix arctica sp. nov., isolated from Arctic seawater.</title>
        <authorList>
            <person name="Choi A."/>
            <person name="Baek K."/>
        </authorList>
    </citation>
    <scope>NUCLEOTIDE SEQUENCE [LARGE SCALE GENOMIC DNA]</scope>
    <source>
        <strain evidence="2 3">IMCC9719</strain>
    </source>
</reference>
<evidence type="ECO:0000313" key="2">
    <source>
        <dbReference type="EMBL" id="PWQ93161.1"/>
    </source>
</evidence>
<dbReference type="Proteomes" id="UP000245506">
    <property type="component" value="Unassembled WGS sequence"/>
</dbReference>
<dbReference type="EMBL" id="QGKL01000043">
    <property type="protein sequence ID" value="PWQ93161.1"/>
    <property type="molecule type" value="Genomic_DNA"/>
</dbReference>
<dbReference type="AlphaFoldDB" id="A0A317C4N5"/>
<organism evidence="2 3">
    <name type="scientific">Leucothrix arctica</name>
    <dbReference type="NCBI Taxonomy" id="1481894"/>
    <lineage>
        <taxon>Bacteria</taxon>
        <taxon>Pseudomonadati</taxon>
        <taxon>Pseudomonadota</taxon>
        <taxon>Gammaproteobacteria</taxon>
        <taxon>Thiotrichales</taxon>
        <taxon>Thiotrichaceae</taxon>
        <taxon>Leucothrix</taxon>
    </lineage>
</organism>
<accession>A0A317C4N5</accession>
<dbReference type="Pfam" id="PF04168">
    <property type="entry name" value="Alpha-E"/>
    <property type="match status" value="1"/>
</dbReference>
<comment type="caution">
    <text evidence="2">The sequence shown here is derived from an EMBL/GenBank/DDBJ whole genome shotgun (WGS) entry which is preliminary data.</text>
</comment>
<dbReference type="OrthoDB" id="9803532at2"/>
<dbReference type="RefSeq" id="WP_109826748.1">
    <property type="nucleotide sequence ID" value="NZ_QGKL01000043.1"/>
</dbReference>
<keyword evidence="3" id="KW-1185">Reference proteome</keyword>
<evidence type="ECO:0000313" key="3">
    <source>
        <dbReference type="Proteomes" id="UP000245506"/>
    </source>
</evidence>
<dbReference type="InterPro" id="IPR007296">
    <property type="entry name" value="DUF403"/>
</dbReference>
<protein>
    <recommendedName>
        <fullName evidence="1">DUF403 domain-containing protein</fullName>
    </recommendedName>
</protein>
<dbReference type="PANTHER" id="PTHR34595:SF7">
    <property type="entry name" value="SLL1039 PROTEIN"/>
    <property type="match status" value="1"/>
</dbReference>
<feature type="domain" description="DUF403" evidence="1">
    <location>
        <begin position="1"/>
        <end position="306"/>
    </location>
</feature>
<proteinExistence type="predicted"/>
<gene>
    <name evidence="2" type="ORF">DKT75_20955</name>
</gene>
<evidence type="ECO:0000259" key="1">
    <source>
        <dbReference type="Pfam" id="PF04168"/>
    </source>
</evidence>
<dbReference type="PANTHER" id="PTHR34595">
    <property type="entry name" value="BLR5612 PROTEIN"/>
    <property type="match status" value="1"/>
</dbReference>
<name>A0A317C4N5_9GAMM</name>